<dbReference type="Proteomes" id="UP000054805">
    <property type="component" value="Unassembled WGS sequence"/>
</dbReference>
<dbReference type="Proteomes" id="UP000054632">
    <property type="component" value="Unassembled WGS sequence"/>
</dbReference>
<organism evidence="2 5">
    <name type="scientific">Trichinella pseudospiralis</name>
    <name type="common">Parasitic roundworm</name>
    <dbReference type="NCBI Taxonomy" id="6337"/>
    <lineage>
        <taxon>Eukaryota</taxon>
        <taxon>Metazoa</taxon>
        <taxon>Ecdysozoa</taxon>
        <taxon>Nematoda</taxon>
        <taxon>Enoplea</taxon>
        <taxon>Dorylaimia</taxon>
        <taxon>Trichinellida</taxon>
        <taxon>Trichinellidae</taxon>
        <taxon>Trichinella</taxon>
    </lineage>
</organism>
<gene>
    <name evidence="1" type="ORF">T4A_14237</name>
    <name evidence="2" type="ORF">T4B_9495</name>
    <name evidence="3" type="ORF">T4C_7791</name>
</gene>
<evidence type="ECO:0000313" key="4">
    <source>
        <dbReference type="Proteomes" id="UP000054632"/>
    </source>
</evidence>
<evidence type="ECO:0000313" key="1">
    <source>
        <dbReference type="EMBL" id="KRY68924.1"/>
    </source>
</evidence>
<dbReference type="EMBL" id="JYDV01000110">
    <property type="protein sequence ID" value="KRZ32511.1"/>
    <property type="molecule type" value="Genomic_DNA"/>
</dbReference>
<dbReference type="Proteomes" id="UP000054826">
    <property type="component" value="Unassembled WGS sequence"/>
</dbReference>
<evidence type="ECO:0000313" key="2">
    <source>
        <dbReference type="EMBL" id="KRZ27195.1"/>
    </source>
</evidence>
<evidence type="ECO:0000313" key="3">
    <source>
        <dbReference type="EMBL" id="KRZ32511.1"/>
    </source>
</evidence>
<comment type="caution">
    <text evidence="2">The sequence shown here is derived from an EMBL/GenBank/DDBJ whole genome shotgun (WGS) entry which is preliminary data.</text>
</comment>
<proteinExistence type="predicted"/>
<dbReference type="AlphaFoldDB" id="A0A0V1IWU0"/>
<dbReference type="EMBL" id="JYDS01000074">
    <property type="protein sequence ID" value="KRZ27195.1"/>
    <property type="molecule type" value="Genomic_DNA"/>
</dbReference>
<name>A0A0V1IWU0_TRIPS</name>
<sequence>MKGVPKQHCAKITYYKNITRNRMYKKLKVLLGHTWFSLLIPSESSLCYETQSFQDSPPTVKNSFYLALRLYQA</sequence>
<keyword evidence="5" id="KW-1185">Reference proteome</keyword>
<protein>
    <submittedName>
        <fullName evidence="2">Uncharacterized protein</fullName>
    </submittedName>
</protein>
<accession>A0A0V1IWU0</accession>
<reference evidence="4 5" key="1">
    <citation type="submission" date="2015-01" db="EMBL/GenBank/DDBJ databases">
        <title>Evolution of Trichinella species and genotypes.</title>
        <authorList>
            <person name="Korhonen P.K."/>
            <person name="Edoardo P."/>
            <person name="Giuseppe L.R."/>
            <person name="Gasser R.B."/>
        </authorList>
    </citation>
    <scope>NUCLEOTIDE SEQUENCE [LARGE SCALE GENOMIC DNA]</scope>
    <source>
        <strain evidence="1">ISS13</strain>
        <strain evidence="3">ISS176</strain>
        <strain evidence="2">ISS588</strain>
    </source>
</reference>
<dbReference type="EMBL" id="JYDR01000100">
    <property type="protein sequence ID" value="KRY68924.1"/>
    <property type="molecule type" value="Genomic_DNA"/>
</dbReference>
<evidence type="ECO:0000313" key="5">
    <source>
        <dbReference type="Proteomes" id="UP000054805"/>
    </source>
</evidence>